<feature type="compositionally biased region" description="Acidic residues" evidence="1">
    <location>
        <begin position="358"/>
        <end position="368"/>
    </location>
</feature>
<comment type="caution">
    <text evidence="2">The sequence shown here is derived from an EMBL/GenBank/DDBJ whole genome shotgun (WGS) entry which is preliminary data.</text>
</comment>
<feature type="compositionally biased region" description="Basic and acidic residues" evidence="1">
    <location>
        <begin position="404"/>
        <end position="413"/>
    </location>
</feature>
<accession>A0A0L6UBR9</accession>
<dbReference type="Proteomes" id="UP000037035">
    <property type="component" value="Unassembled WGS sequence"/>
</dbReference>
<name>A0A0L6UBR9_9BASI</name>
<evidence type="ECO:0000313" key="3">
    <source>
        <dbReference type="Proteomes" id="UP000037035"/>
    </source>
</evidence>
<dbReference type="STRING" id="27349.A0A0L6UBR9"/>
<protein>
    <submittedName>
        <fullName evidence="2">Uncharacterized protein</fullName>
    </submittedName>
</protein>
<dbReference type="VEuPathDB" id="FungiDB:VP01_763g6"/>
<dbReference type="AlphaFoldDB" id="A0A0L6UBR9"/>
<feature type="compositionally biased region" description="Acidic residues" evidence="1">
    <location>
        <begin position="414"/>
        <end position="423"/>
    </location>
</feature>
<gene>
    <name evidence="2" type="ORF">VP01_763g6</name>
</gene>
<organism evidence="2 3">
    <name type="scientific">Puccinia sorghi</name>
    <dbReference type="NCBI Taxonomy" id="27349"/>
    <lineage>
        <taxon>Eukaryota</taxon>
        <taxon>Fungi</taxon>
        <taxon>Dikarya</taxon>
        <taxon>Basidiomycota</taxon>
        <taxon>Pucciniomycotina</taxon>
        <taxon>Pucciniomycetes</taxon>
        <taxon>Pucciniales</taxon>
        <taxon>Pucciniaceae</taxon>
        <taxon>Puccinia</taxon>
    </lineage>
</organism>
<reference evidence="2 3" key="1">
    <citation type="submission" date="2015-08" db="EMBL/GenBank/DDBJ databases">
        <title>Next Generation Sequencing and Analysis of the Genome of Puccinia sorghi L Schw, the Causal Agent of Maize Common Rust.</title>
        <authorList>
            <person name="Rochi L."/>
            <person name="Burguener G."/>
            <person name="Darino M."/>
            <person name="Turjanski A."/>
            <person name="Kreff E."/>
            <person name="Dieguez M.J."/>
            <person name="Sacco F."/>
        </authorList>
    </citation>
    <scope>NUCLEOTIDE SEQUENCE [LARGE SCALE GENOMIC DNA]</scope>
    <source>
        <strain evidence="2 3">RO10H11247</strain>
    </source>
</reference>
<evidence type="ECO:0000256" key="1">
    <source>
        <dbReference type="SAM" id="MobiDB-lite"/>
    </source>
</evidence>
<feature type="region of interest" description="Disordered" evidence="1">
    <location>
        <begin position="352"/>
        <end position="423"/>
    </location>
</feature>
<dbReference type="EMBL" id="LAVV01013094">
    <property type="protein sequence ID" value="KNZ45993.1"/>
    <property type="molecule type" value="Genomic_DNA"/>
</dbReference>
<sequence length="451" mass="52392">MEAFYVHIKVLWGLVKQRAVPQSPPPEQLSAFYQRFSSSDEIQSALAGGPNMIPVDTIQTLKGAREARSKLGKHMMHLSEFNIRYVQTSLSQLGLWCWMPNLDEQPDSLYNEAHRIFAIKSFRQLTAGGAYKYMNVNETYINDLELLKQAYDHYVHYSFTKKVAKERKEEGKHHRDEERKLIQTARERLKEKRYKYAVSKNLPKRYLKIINCIQAHSDDEFFPQKGVYIVKKLPFRSEAATSFFKRLDDVMRQSAIDDGKRIQGRQRIRHPDAPVTLFPKAPKGLPLDFYDSKWYNDKLPAERQDQADIDTVAFLKNPKDSLRFKDPLEKWGDKRFTEERWAEATKEYDLEFAVPEVVESESDDNDDSDYGRSIDLNDTDGEESDDEEEDEYSEGSGEDSQGDVEMRVGCSKDVDEDYEEFDDCEGEMSMAAYGKGTYTGRLADNEWNAWQ</sequence>
<keyword evidence="3" id="KW-1185">Reference proteome</keyword>
<feature type="compositionally biased region" description="Acidic residues" evidence="1">
    <location>
        <begin position="377"/>
        <end position="402"/>
    </location>
</feature>
<evidence type="ECO:0000313" key="2">
    <source>
        <dbReference type="EMBL" id="KNZ45993.1"/>
    </source>
</evidence>
<dbReference type="OrthoDB" id="2507052at2759"/>
<proteinExistence type="predicted"/>